<dbReference type="FunFam" id="3.40.50.1970:FF:000003">
    <property type="entry name" value="Alcohol dehydrogenase, iron-containing"/>
    <property type="match status" value="1"/>
</dbReference>
<feature type="domain" description="Fe-containing alcohol dehydrogenase-like C-terminal" evidence="4">
    <location>
        <begin position="187"/>
        <end position="338"/>
    </location>
</feature>
<dbReference type="PANTHER" id="PTHR43633">
    <property type="entry name" value="ALCOHOL DEHYDROGENASE YQHD"/>
    <property type="match status" value="1"/>
</dbReference>
<reference evidence="5" key="1">
    <citation type="submission" date="2020-10" db="EMBL/GenBank/DDBJ databases">
        <authorList>
            <person name="Gilroy R."/>
        </authorList>
    </citation>
    <scope>NUCLEOTIDE SEQUENCE</scope>
    <source>
        <strain evidence="5">2889</strain>
    </source>
</reference>
<gene>
    <name evidence="5" type="ORF">IAB08_01240</name>
</gene>
<comment type="caution">
    <text evidence="5">The sequence shown here is derived from an EMBL/GenBank/DDBJ whole genome shotgun (WGS) entry which is preliminary data.</text>
</comment>
<dbReference type="GO" id="GO:0008106">
    <property type="term" value="F:alcohol dehydrogenase (NADP+) activity"/>
    <property type="evidence" value="ECO:0007669"/>
    <property type="project" value="TreeGrafter"/>
</dbReference>
<dbReference type="PROSITE" id="PS00913">
    <property type="entry name" value="ADH_IRON_1"/>
    <property type="match status" value="1"/>
</dbReference>
<dbReference type="Gene3D" id="3.40.50.1970">
    <property type="match status" value="1"/>
</dbReference>
<protein>
    <submittedName>
        <fullName evidence="5">Iron-containing alcohol dehydrogenase</fullName>
    </submittedName>
</protein>
<evidence type="ECO:0000256" key="2">
    <source>
        <dbReference type="ARBA" id="ARBA00023002"/>
    </source>
</evidence>
<comment type="similarity">
    <text evidence="1">Belongs to the iron-containing alcohol dehydrogenase family.</text>
</comment>
<accession>A0A9D9DQD3</accession>
<dbReference type="Proteomes" id="UP000823612">
    <property type="component" value="Unassembled WGS sequence"/>
</dbReference>
<dbReference type="InterPro" id="IPR001670">
    <property type="entry name" value="ADH_Fe/GldA"/>
</dbReference>
<reference evidence="5" key="2">
    <citation type="journal article" date="2021" name="PeerJ">
        <title>Extensive microbial diversity within the chicken gut microbiome revealed by metagenomics and culture.</title>
        <authorList>
            <person name="Gilroy R."/>
            <person name="Ravi A."/>
            <person name="Getino M."/>
            <person name="Pursley I."/>
            <person name="Horton D.L."/>
            <person name="Alikhan N.F."/>
            <person name="Baker D."/>
            <person name="Gharbi K."/>
            <person name="Hall N."/>
            <person name="Watson M."/>
            <person name="Adriaenssens E.M."/>
            <person name="Foster-Nyarko E."/>
            <person name="Jarju S."/>
            <person name="Secka A."/>
            <person name="Antonio M."/>
            <person name="Oren A."/>
            <person name="Chaudhuri R.R."/>
            <person name="La Ragione R."/>
            <person name="Hildebrand F."/>
            <person name="Pallen M.J."/>
        </authorList>
    </citation>
    <scope>NUCLEOTIDE SEQUENCE</scope>
    <source>
        <strain evidence="5">2889</strain>
    </source>
</reference>
<dbReference type="GO" id="GO:1990002">
    <property type="term" value="F:methylglyoxal reductase (NADPH) (acetol producing) activity"/>
    <property type="evidence" value="ECO:0007669"/>
    <property type="project" value="TreeGrafter"/>
</dbReference>
<dbReference type="Pfam" id="PF00465">
    <property type="entry name" value="Fe-ADH"/>
    <property type="match status" value="1"/>
</dbReference>
<dbReference type="InterPro" id="IPR056798">
    <property type="entry name" value="ADH_Fe_C"/>
</dbReference>
<dbReference type="Gene3D" id="1.20.1090.10">
    <property type="entry name" value="Dehydroquinate synthase-like - alpha domain"/>
    <property type="match status" value="1"/>
</dbReference>
<dbReference type="CDD" id="cd08187">
    <property type="entry name" value="BDH"/>
    <property type="match status" value="1"/>
</dbReference>
<dbReference type="SUPFAM" id="SSF56796">
    <property type="entry name" value="Dehydroquinate synthase-like"/>
    <property type="match status" value="1"/>
</dbReference>
<evidence type="ECO:0000313" key="6">
    <source>
        <dbReference type="Proteomes" id="UP000823612"/>
    </source>
</evidence>
<name>A0A9D9DQD3_9BACT</name>
<evidence type="ECO:0000256" key="1">
    <source>
        <dbReference type="ARBA" id="ARBA00007358"/>
    </source>
</evidence>
<dbReference type="InterPro" id="IPR044731">
    <property type="entry name" value="BDH-like"/>
</dbReference>
<dbReference type="InterPro" id="IPR018211">
    <property type="entry name" value="ADH_Fe_CS"/>
</dbReference>
<sequence length="381" mass="42025">MRHFRFYNPVKVLFGAGQIANLASQIPQGSKVMMTYGGGSIKKNGVYQQVVKALAPFEFIEFSGIEANPKYETLMRAVEIVRKENVDFLLAVGGGSVIDGTKFIAAATYFEGEDPYTICTQGAKVTKAVPFGAVLTLPATGSEMNNGAVISRLSTQEKYAFASSKTFPRFSILDPTVTLTLPARQRANGVVDAFVHVTEQYLTYPVQADIQDRFSESILQVLVDNGMKYVNDPDDMDVASNVMWACTMALNGLIAAGVPEDWATHQIGHEITALAGLDHAQTLAIVWPGLQRVMEEEKREKLLQFGKRVWNVDDAEAAIAKTEEFFRSLGVGTRFSDYPSVGDAGALIDTIVERFEERGTLLGERSDIDYRKVREILELRK</sequence>
<dbReference type="PROSITE" id="PS00060">
    <property type="entry name" value="ADH_IRON_2"/>
    <property type="match status" value="1"/>
</dbReference>
<dbReference type="AlphaFoldDB" id="A0A9D9DQD3"/>
<dbReference type="GO" id="GO:1990362">
    <property type="term" value="F:butanol dehydrogenase (NAD+) activity"/>
    <property type="evidence" value="ECO:0007669"/>
    <property type="project" value="InterPro"/>
</dbReference>
<proteinExistence type="inferred from homology"/>
<evidence type="ECO:0000259" key="4">
    <source>
        <dbReference type="Pfam" id="PF25137"/>
    </source>
</evidence>
<dbReference type="Pfam" id="PF25137">
    <property type="entry name" value="ADH_Fe_C"/>
    <property type="match status" value="1"/>
</dbReference>
<dbReference type="GO" id="GO:0005829">
    <property type="term" value="C:cytosol"/>
    <property type="evidence" value="ECO:0007669"/>
    <property type="project" value="TreeGrafter"/>
</dbReference>
<dbReference type="PANTHER" id="PTHR43633:SF1">
    <property type="entry name" value="ALCOHOL DEHYDROGENASE YQHD"/>
    <property type="match status" value="1"/>
</dbReference>
<dbReference type="GO" id="GO:0046872">
    <property type="term" value="F:metal ion binding"/>
    <property type="evidence" value="ECO:0007669"/>
    <property type="project" value="InterPro"/>
</dbReference>
<evidence type="ECO:0000313" key="5">
    <source>
        <dbReference type="EMBL" id="MBO8431904.1"/>
    </source>
</evidence>
<organism evidence="5 6">
    <name type="scientific">Candidatus Pullibacteroides excrementavium</name>
    <dbReference type="NCBI Taxonomy" id="2840905"/>
    <lineage>
        <taxon>Bacteria</taxon>
        <taxon>Pseudomonadati</taxon>
        <taxon>Bacteroidota</taxon>
        <taxon>Bacteroidia</taxon>
        <taxon>Bacteroidales</taxon>
        <taxon>Candidatus Pullibacteroides</taxon>
    </lineage>
</organism>
<feature type="domain" description="Alcohol dehydrogenase iron-type/glycerol dehydrogenase GldA" evidence="3">
    <location>
        <begin position="9"/>
        <end position="175"/>
    </location>
</feature>
<keyword evidence="2" id="KW-0560">Oxidoreductase</keyword>
<dbReference type="EMBL" id="JADIMZ010000016">
    <property type="protein sequence ID" value="MBO8431904.1"/>
    <property type="molecule type" value="Genomic_DNA"/>
</dbReference>
<evidence type="ECO:0000259" key="3">
    <source>
        <dbReference type="Pfam" id="PF00465"/>
    </source>
</evidence>